<evidence type="ECO:0000313" key="1">
    <source>
        <dbReference type="EMBL" id="KGN49773.1"/>
    </source>
</evidence>
<protein>
    <submittedName>
        <fullName evidence="1">Uncharacterized protein</fullName>
    </submittedName>
</protein>
<keyword evidence="2" id="KW-1185">Reference proteome</keyword>
<dbReference type="EMBL" id="CM002926">
    <property type="protein sequence ID" value="KGN49773.1"/>
    <property type="molecule type" value="Genomic_DNA"/>
</dbReference>
<reference evidence="1 2" key="2">
    <citation type="journal article" date="2009" name="PLoS ONE">
        <title>An integrated genetic and cytogenetic map of the cucumber genome.</title>
        <authorList>
            <person name="Ren Y."/>
            <person name="Zhang Z."/>
            <person name="Liu J."/>
            <person name="Staub J.E."/>
            <person name="Han Y."/>
            <person name="Cheng Z."/>
            <person name="Li X."/>
            <person name="Lu J."/>
            <person name="Miao H."/>
            <person name="Kang H."/>
            <person name="Xie B."/>
            <person name="Gu X."/>
            <person name="Wang X."/>
            <person name="Du Y."/>
            <person name="Jin W."/>
            <person name="Huang S."/>
        </authorList>
    </citation>
    <scope>NUCLEOTIDE SEQUENCE [LARGE SCALE GENOMIC DNA]</scope>
    <source>
        <strain evidence="2">cv. 9930</strain>
    </source>
</reference>
<proteinExistence type="predicted"/>
<name>A0A0A0KJL3_CUCSA</name>
<reference evidence="1 2" key="4">
    <citation type="journal article" date="2011" name="BMC Genomics">
        <title>RNA-Seq improves annotation of protein-coding genes in the cucumber genome.</title>
        <authorList>
            <person name="Li Z."/>
            <person name="Zhang Z."/>
            <person name="Yan P."/>
            <person name="Huang S."/>
            <person name="Fei Z."/>
            <person name="Lin K."/>
        </authorList>
    </citation>
    <scope>NUCLEOTIDE SEQUENCE [LARGE SCALE GENOMIC DNA]</scope>
    <source>
        <strain evidence="2">cv. 9930</strain>
    </source>
</reference>
<reference evidence="1 2" key="1">
    <citation type="journal article" date="2009" name="Nat. Genet.">
        <title>The genome of the cucumber, Cucumis sativus L.</title>
        <authorList>
            <person name="Huang S."/>
            <person name="Li R."/>
            <person name="Zhang Z."/>
            <person name="Li L."/>
            <person name="Gu X."/>
            <person name="Fan W."/>
            <person name="Lucas W.J."/>
            <person name="Wang X."/>
            <person name="Xie B."/>
            <person name="Ni P."/>
            <person name="Ren Y."/>
            <person name="Zhu H."/>
            <person name="Li J."/>
            <person name="Lin K."/>
            <person name="Jin W."/>
            <person name="Fei Z."/>
            <person name="Li G."/>
            <person name="Staub J."/>
            <person name="Kilian A."/>
            <person name="van der Vossen E.A."/>
            <person name="Wu Y."/>
            <person name="Guo J."/>
            <person name="He J."/>
            <person name="Jia Z."/>
            <person name="Ren Y."/>
            <person name="Tian G."/>
            <person name="Lu Y."/>
            <person name="Ruan J."/>
            <person name="Qian W."/>
            <person name="Wang M."/>
            <person name="Huang Q."/>
            <person name="Li B."/>
            <person name="Xuan Z."/>
            <person name="Cao J."/>
            <person name="Asan"/>
            <person name="Wu Z."/>
            <person name="Zhang J."/>
            <person name="Cai Q."/>
            <person name="Bai Y."/>
            <person name="Zhao B."/>
            <person name="Han Y."/>
            <person name="Li Y."/>
            <person name="Li X."/>
            <person name="Wang S."/>
            <person name="Shi Q."/>
            <person name="Liu S."/>
            <person name="Cho W.K."/>
            <person name="Kim J.Y."/>
            <person name="Xu Y."/>
            <person name="Heller-Uszynska K."/>
            <person name="Miao H."/>
            <person name="Cheng Z."/>
            <person name="Zhang S."/>
            <person name="Wu J."/>
            <person name="Yang Y."/>
            <person name="Kang H."/>
            <person name="Li M."/>
            <person name="Liang H."/>
            <person name="Ren X."/>
            <person name="Shi Z."/>
            <person name="Wen M."/>
            <person name="Jian M."/>
            <person name="Yang H."/>
            <person name="Zhang G."/>
            <person name="Yang Z."/>
            <person name="Chen R."/>
            <person name="Liu S."/>
            <person name="Li J."/>
            <person name="Ma L."/>
            <person name="Liu H."/>
            <person name="Zhou Y."/>
            <person name="Zhao J."/>
            <person name="Fang X."/>
            <person name="Li G."/>
            <person name="Fang L."/>
            <person name="Li Y."/>
            <person name="Liu D."/>
            <person name="Zheng H."/>
            <person name="Zhang Y."/>
            <person name="Qin N."/>
            <person name="Li Z."/>
            <person name="Yang G."/>
            <person name="Yang S."/>
            <person name="Bolund L."/>
            <person name="Kristiansen K."/>
            <person name="Zheng H."/>
            <person name="Li S."/>
            <person name="Zhang X."/>
            <person name="Yang H."/>
            <person name="Wang J."/>
            <person name="Sun R."/>
            <person name="Zhang B."/>
            <person name="Jiang S."/>
            <person name="Wang J."/>
            <person name="Du Y."/>
            <person name="Li S."/>
        </authorList>
    </citation>
    <scope>NUCLEOTIDE SEQUENCE [LARGE SCALE GENOMIC DNA]</scope>
    <source>
        <strain evidence="2">cv. 9930</strain>
    </source>
</reference>
<gene>
    <name evidence="1" type="ORF">Csa_5G116170</name>
</gene>
<evidence type="ECO:0000313" key="2">
    <source>
        <dbReference type="Proteomes" id="UP000029981"/>
    </source>
</evidence>
<dbReference type="Gramene" id="KGN49773">
    <property type="protein sequence ID" value="KGN49773"/>
    <property type="gene ID" value="Csa_5G116170"/>
</dbReference>
<reference evidence="1 2" key="3">
    <citation type="journal article" date="2010" name="BMC Genomics">
        <title>Transcriptome sequencing and comparative analysis of cucumber flowers with different sex types.</title>
        <authorList>
            <person name="Guo S."/>
            <person name="Zheng Y."/>
            <person name="Joung J.G."/>
            <person name="Liu S."/>
            <person name="Zhang Z."/>
            <person name="Crasta O.R."/>
            <person name="Sobral B.W."/>
            <person name="Xu Y."/>
            <person name="Huang S."/>
            <person name="Fei Z."/>
        </authorList>
    </citation>
    <scope>NUCLEOTIDE SEQUENCE [LARGE SCALE GENOMIC DNA]</scope>
    <source>
        <strain evidence="2">cv. 9930</strain>
    </source>
</reference>
<dbReference type="AlphaFoldDB" id="A0A0A0KJL3"/>
<sequence length="82" mass="9003">MATTSKMTPTRRTRNNTLHRRIGDLFEVVASKNCGVSNEWRCESLKNIATTDGECKSSNSDSDIIIVEVGVANPVLPILSPR</sequence>
<accession>A0A0A0KJL3</accession>
<dbReference type="Proteomes" id="UP000029981">
    <property type="component" value="Chromosome 5"/>
</dbReference>
<organism evidence="1 2">
    <name type="scientific">Cucumis sativus</name>
    <name type="common">Cucumber</name>
    <dbReference type="NCBI Taxonomy" id="3659"/>
    <lineage>
        <taxon>Eukaryota</taxon>
        <taxon>Viridiplantae</taxon>
        <taxon>Streptophyta</taxon>
        <taxon>Embryophyta</taxon>
        <taxon>Tracheophyta</taxon>
        <taxon>Spermatophyta</taxon>
        <taxon>Magnoliopsida</taxon>
        <taxon>eudicotyledons</taxon>
        <taxon>Gunneridae</taxon>
        <taxon>Pentapetalae</taxon>
        <taxon>rosids</taxon>
        <taxon>fabids</taxon>
        <taxon>Cucurbitales</taxon>
        <taxon>Cucurbitaceae</taxon>
        <taxon>Benincaseae</taxon>
        <taxon>Cucumis</taxon>
    </lineage>
</organism>